<comment type="caution">
    <text evidence="1">The sequence shown here is derived from an EMBL/GenBank/DDBJ whole genome shotgun (WGS) entry which is preliminary data.</text>
</comment>
<accession>A0A3N2AUQ8</accession>
<protein>
    <submittedName>
        <fullName evidence="1">Uncharacterized protein</fullName>
    </submittedName>
</protein>
<evidence type="ECO:0000313" key="1">
    <source>
        <dbReference type="EMBL" id="ROR66783.1"/>
    </source>
</evidence>
<dbReference type="EMBL" id="RKHJ01000001">
    <property type="protein sequence ID" value="ROR66783.1"/>
    <property type="molecule type" value="Genomic_DNA"/>
</dbReference>
<keyword evidence="2" id="KW-1185">Reference proteome</keyword>
<gene>
    <name evidence="1" type="ORF">EDD26_2178</name>
</gene>
<organism evidence="1 2">
    <name type="scientific">Agrococcus jenensis</name>
    <dbReference type="NCBI Taxonomy" id="46353"/>
    <lineage>
        <taxon>Bacteria</taxon>
        <taxon>Bacillati</taxon>
        <taxon>Actinomycetota</taxon>
        <taxon>Actinomycetes</taxon>
        <taxon>Micrococcales</taxon>
        <taxon>Microbacteriaceae</taxon>
        <taxon>Agrococcus</taxon>
    </lineage>
</organism>
<name>A0A3N2AUQ8_9MICO</name>
<proteinExistence type="predicted"/>
<evidence type="ECO:0000313" key="2">
    <source>
        <dbReference type="Proteomes" id="UP000275456"/>
    </source>
</evidence>
<dbReference type="AlphaFoldDB" id="A0A3N2AUQ8"/>
<reference evidence="1 2" key="1">
    <citation type="submission" date="2018-11" db="EMBL/GenBank/DDBJ databases">
        <title>Sequencing the genomes of 1000 actinobacteria strains.</title>
        <authorList>
            <person name="Klenk H.-P."/>
        </authorList>
    </citation>
    <scope>NUCLEOTIDE SEQUENCE [LARGE SCALE GENOMIC DNA]</scope>
    <source>
        <strain evidence="1 2">DSM 9580</strain>
    </source>
</reference>
<sequence length="133" mass="14102">MIPAYSSDTVLIGAQRRGDPVPPGYVAALPILVVSRGRLDVWSGWSATRIAMSVTGSQIEAVTMGRTTLGSGYAPWTIDVRLKGGSGPSLAFAPMSEDWLYGAYLSAAGVDECAHAVRSRFGASERNETPRLD</sequence>
<dbReference type="Proteomes" id="UP000275456">
    <property type="component" value="Unassembled WGS sequence"/>
</dbReference>